<protein>
    <submittedName>
        <fullName evidence="1">Uncharacterized protein</fullName>
    </submittedName>
</protein>
<sequence length="23" mass="2833">MIYLVWPFCRELKKKVLKSSLSY</sequence>
<evidence type="ECO:0000313" key="1">
    <source>
        <dbReference type="EMBL" id="JAD25907.1"/>
    </source>
</evidence>
<proteinExistence type="predicted"/>
<name>A0A0A8YTK2_ARUDO</name>
<reference evidence="1" key="2">
    <citation type="journal article" date="2015" name="Data Brief">
        <title>Shoot transcriptome of the giant reed, Arundo donax.</title>
        <authorList>
            <person name="Barrero R.A."/>
            <person name="Guerrero F.D."/>
            <person name="Moolhuijzen P."/>
            <person name="Goolsby J.A."/>
            <person name="Tidwell J."/>
            <person name="Bellgard S.E."/>
            <person name="Bellgard M.I."/>
        </authorList>
    </citation>
    <scope>NUCLEOTIDE SEQUENCE</scope>
    <source>
        <tissue evidence="1">Shoot tissue taken approximately 20 cm above the soil surface</tissue>
    </source>
</reference>
<dbReference type="EMBL" id="GBRH01271988">
    <property type="protein sequence ID" value="JAD25907.1"/>
    <property type="molecule type" value="Transcribed_RNA"/>
</dbReference>
<reference evidence="1" key="1">
    <citation type="submission" date="2014-09" db="EMBL/GenBank/DDBJ databases">
        <authorList>
            <person name="Magalhaes I.L.F."/>
            <person name="Oliveira U."/>
            <person name="Santos F.R."/>
            <person name="Vidigal T.H.D.A."/>
            <person name="Brescovit A.D."/>
            <person name="Santos A.J."/>
        </authorList>
    </citation>
    <scope>NUCLEOTIDE SEQUENCE</scope>
    <source>
        <tissue evidence="1">Shoot tissue taken approximately 20 cm above the soil surface</tissue>
    </source>
</reference>
<dbReference type="AlphaFoldDB" id="A0A0A8YTK2"/>
<accession>A0A0A8YTK2</accession>
<organism evidence="1">
    <name type="scientific">Arundo donax</name>
    <name type="common">Giant reed</name>
    <name type="synonym">Donax arundinaceus</name>
    <dbReference type="NCBI Taxonomy" id="35708"/>
    <lineage>
        <taxon>Eukaryota</taxon>
        <taxon>Viridiplantae</taxon>
        <taxon>Streptophyta</taxon>
        <taxon>Embryophyta</taxon>
        <taxon>Tracheophyta</taxon>
        <taxon>Spermatophyta</taxon>
        <taxon>Magnoliopsida</taxon>
        <taxon>Liliopsida</taxon>
        <taxon>Poales</taxon>
        <taxon>Poaceae</taxon>
        <taxon>PACMAD clade</taxon>
        <taxon>Arundinoideae</taxon>
        <taxon>Arundineae</taxon>
        <taxon>Arundo</taxon>
    </lineage>
</organism>